<dbReference type="EMBL" id="RDRB01000011">
    <property type="protein sequence ID" value="ROT97802.1"/>
    <property type="molecule type" value="Genomic_DNA"/>
</dbReference>
<evidence type="ECO:0000256" key="1">
    <source>
        <dbReference type="ARBA" id="ARBA00004651"/>
    </source>
</evidence>
<keyword evidence="4 7" id="KW-1133">Transmembrane helix</keyword>
<keyword evidence="2" id="KW-1003">Cell membrane</keyword>
<organism evidence="9 10">
    <name type="scientific">Histidinibacterium lentulum</name>
    <dbReference type="NCBI Taxonomy" id="2480588"/>
    <lineage>
        <taxon>Bacteria</taxon>
        <taxon>Pseudomonadati</taxon>
        <taxon>Pseudomonadota</taxon>
        <taxon>Alphaproteobacteria</taxon>
        <taxon>Rhodobacterales</taxon>
        <taxon>Paracoccaceae</taxon>
        <taxon>Histidinibacterium</taxon>
    </lineage>
</organism>
<accession>A0A3N2QRH2</accession>
<evidence type="ECO:0000313" key="10">
    <source>
        <dbReference type="Proteomes" id="UP000268016"/>
    </source>
</evidence>
<gene>
    <name evidence="9" type="ORF">EAT49_18545</name>
</gene>
<name>A0A3N2QRH2_9RHOB</name>
<feature type="transmembrane region" description="Helical" evidence="7">
    <location>
        <begin position="305"/>
        <end position="327"/>
    </location>
</feature>
<evidence type="ECO:0000256" key="4">
    <source>
        <dbReference type="ARBA" id="ARBA00022989"/>
    </source>
</evidence>
<keyword evidence="5 7" id="KW-0472">Membrane</keyword>
<dbReference type="PANTHER" id="PTHR43124:SF3">
    <property type="entry name" value="CHLORAMPHENICOL EFFLUX PUMP RV0191"/>
    <property type="match status" value="1"/>
</dbReference>
<feature type="transmembrane region" description="Helical" evidence="7">
    <location>
        <begin position="380"/>
        <end position="399"/>
    </location>
</feature>
<evidence type="ECO:0000256" key="7">
    <source>
        <dbReference type="SAM" id="Phobius"/>
    </source>
</evidence>
<comment type="subcellular location">
    <subcellularLocation>
        <location evidence="1">Cell membrane</location>
        <topology evidence="1">Multi-pass membrane protein</topology>
    </subcellularLocation>
</comment>
<sequence>MFPPRGSGRAGTPLLPAEPAVVRTFRSEHRIQRQLKPDRPSNRPEPQGIDNPQRYMSGLIAMPGRTDRGIRRGAPDPQRDRDRPDGPPSPGLRPRRPGMSARPTSGLLALVVLAFGSGYFLSYFFRNVNAVLSPLIVAQFELNATQIGLLTSAFFLSGAIIVIPVAILLDRVGPRRVLIGQFLITSAGAAIFATGTTATALLLGRALLGLGVAGCLATAFKGVTVWFPRDRWATGNALVLAVGSLGAIAGTQPLQWLLTLVTWREVFVICACVSLAMAAVAHFLLPDRNAEPETAAPRGVYRHVLALPVFWRLMPMVSLSLAAFFAIQGLWANAWMSDVAGLSQSQIGGRLLLMAGAMSCGMLINGTLADRLTGLGVPPAAMMTTGFAGLLLAQAALAFELAPQAWWPWALMGYAGNIGALGYPLISRRFPLRESARAMSAVAVMGFAFSFALQFGFGGILDLWGRDPSGAYPAEAYRAALGTLLALQSAALLWFVTSRDVWGEARYDRVLP</sequence>
<feature type="transmembrane region" description="Helical" evidence="7">
    <location>
        <begin position="176"/>
        <end position="194"/>
    </location>
</feature>
<feature type="transmembrane region" description="Helical" evidence="7">
    <location>
        <begin position="105"/>
        <end position="125"/>
    </location>
</feature>
<evidence type="ECO:0000256" key="5">
    <source>
        <dbReference type="ARBA" id="ARBA00023136"/>
    </source>
</evidence>
<dbReference type="Gene3D" id="1.20.1250.20">
    <property type="entry name" value="MFS general substrate transporter like domains"/>
    <property type="match status" value="1"/>
</dbReference>
<dbReference type="GO" id="GO:0022857">
    <property type="term" value="F:transmembrane transporter activity"/>
    <property type="evidence" value="ECO:0007669"/>
    <property type="project" value="InterPro"/>
</dbReference>
<feature type="region of interest" description="Disordered" evidence="6">
    <location>
        <begin position="1"/>
        <end position="20"/>
    </location>
</feature>
<feature type="transmembrane region" description="Helical" evidence="7">
    <location>
        <begin position="405"/>
        <end position="426"/>
    </location>
</feature>
<feature type="transmembrane region" description="Helical" evidence="7">
    <location>
        <begin position="477"/>
        <end position="496"/>
    </location>
</feature>
<evidence type="ECO:0000256" key="3">
    <source>
        <dbReference type="ARBA" id="ARBA00022692"/>
    </source>
</evidence>
<dbReference type="InterPro" id="IPR020846">
    <property type="entry name" value="MFS_dom"/>
</dbReference>
<evidence type="ECO:0000313" key="9">
    <source>
        <dbReference type="EMBL" id="ROT97802.1"/>
    </source>
</evidence>
<feature type="compositionally biased region" description="Basic and acidic residues" evidence="6">
    <location>
        <begin position="65"/>
        <end position="85"/>
    </location>
</feature>
<dbReference type="AlphaFoldDB" id="A0A3N2QRH2"/>
<feature type="transmembrane region" description="Helical" evidence="7">
    <location>
        <begin position="438"/>
        <end position="457"/>
    </location>
</feature>
<feature type="transmembrane region" description="Helical" evidence="7">
    <location>
        <begin position="347"/>
        <end position="368"/>
    </location>
</feature>
<evidence type="ECO:0000256" key="6">
    <source>
        <dbReference type="SAM" id="MobiDB-lite"/>
    </source>
</evidence>
<dbReference type="Pfam" id="PF07690">
    <property type="entry name" value="MFS_1"/>
    <property type="match status" value="1"/>
</dbReference>
<feature type="transmembrane region" description="Helical" evidence="7">
    <location>
        <begin position="266"/>
        <end position="285"/>
    </location>
</feature>
<dbReference type="InterPro" id="IPR050189">
    <property type="entry name" value="MFS_Efflux_Transporters"/>
</dbReference>
<feature type="domain" description="Major facilitator superfamily (MFS) profile" evidence="8">
    <location>
        <begin position="111"/>
        <end position="506"/>
    </location>
</feature>
<dbReference type="InterPro" id="IPR011701">
    <property type="entry name" value="MFS"/>
</dbReference>
<feature type="compositionally biased region" description="Basic and acidic residues" evidence="6">
    <location>
        <begin position="30"/>
        <end position="42"/>
    </location>
</feature>
<keyword evidence="3 7" id="KW-0812">Transmembrane</keyword>
<evidence type="ECO:0000256" key="2">
    <source>
        <dbReference type="ARBA" id="ARBA00022475"/>
    </source>
</evidence>
<dbReference type="GO" id="GO:0005886">
    <property type="term" value="C:plasma membrane"/>
    <property type="evidence" value="ECO:0007669"/>
    <property type="project" value="UniProtKB-SubCell"/>
</dbReference>
<feature type="transmembrane region" description="Helical" evidence="7">
    <location>
        <begin position="145"/>
        <end position="169"/>
    </location>
</feature>
<feature type="transmembrane region" description="Helical" evidence="7">
    <location>
        <begin position="200"/>
        <end position="220"/>
    </location>
</feature>
<dbReference type="Proteomes" id="UP000268016">
    <property type="component" value="Unassembled WGS sequence"/>
</dbReference>
<feature type="transmembrane region" description="Helical" evidence="7">
    <location>
        <begin position="232"/>
        <end position="254"/>
    </location>
</feature>
<feature type="region of interest" description="Disordered" evidence="6">
    <location>
        <begin position="30"/>
        <end position="100"/>
    </location>
</feature>
<keyword evidence="10" id="KW-1185">Reference proteome</keyword>
<comment type="caution">
    <text evidence="9">The sequence shown here is derived from an EMBL/GenBank/DDBJ whole genome shotgun (WGS) entry which is preliminary data.</text>
</comment>
<dbReference type="SUPFAM" id="SSF103473">
    <property type="entry name" value="MFS general substrate transporter"/>
    <property type="match status" value="1"/>
</dbReference>
<reference evidence="9 10" key="1">
    <citation type="submission" date="2018-10" db="EMBL/GenBank/DDBJ databases">
        <title>Histidinibacterium lentulum gen. nov., sp. nov., a marine bacterium from the culture broth of Picochlorum sp. 122.</title>
        <authorList>
            <person name="Wang G."/>
        </authorList>
    </citation>
    <scope>NUCLEOTIDE SEQUENCE [LARGE SCALE GENOMIC DNA]</scope>
    <source>
        <strain evidence="9 10">B17</strain>
    </source>
</reference>
<dbReference type="OrthoDB" id="272777at2"/>
<evidence type="ECO:0000259" key="8">
    <source>
        <dbReference type="PROSITE" id="PS50850"/>
    </source>
</evidence>
<dbReference type="PROSITE" id="PS50850">
    <property type="entry name" value="MFS"/>
    <property type="match status" value="1"/>
</dbReference>
<protein>
    <submittedName>
        <fullName evidence="9">MFS transporter</fullName>
    </submittedName>
</protein>
<dbReference type="PANTHER" id="PTHR43124">
    <property type="entry name" value="PURINE EFFLUX PUMP PBUE"/>
    <property type="match status" value="1"/>
</dbReference>
<dbReference type="InterPro" id="IPR036259">
    <property type="entry name" value="MFS_trans_sf"/>
</dbReference>
<proteinExistence type="predicted"/>